<gene>
    <name evidence="2" type="ORF">Abiwalacus_00050</name>
</gene>
<evidence type="ECO:0000313" key="3">
    <source>
        <dbReference type="Proteomes" id="UP001062263"/>
    </source>
</evidence>
<dbReference type="InterPro" id="IPR025641">
    <property type="entry name" value="DUF4340"/>
</dbReference>
<protein>
    <recommendedName>
        <fullName evidence="1">DUF4340 domain-containing protein</fullName>
    </recommendedName>
</protein>
<dbReference type="EMBL" id="AP025943">
    <property type="protein sequence ID" value="BDL42431.1"/>
    <property type="molecule type" value="Genomic_DNA"/>
</dbReference>
<sequence length="688" mass="77310">MRILRFILLVLVTLAAIGAAVLLTIDGNLSRIIGRTAFSSGERLFPYTKEEMNEISWMRINCGGDMAEFRRRPNGVWWGEKPWDDRMDPRAAAAILQYTYSTSIVDALPLHKIDSASLKEFGVKTTPITITLKEMSADGRRSSTMARYTLGSTAPWLVDDTENQTTDDTTYMQTDFYGRDSRILVGTGNILPLFKSGIRQLRDHRPLLIHPAMPASIEINNKGQRIALERPSPDPRTPWKITYPLPLDTDPQMMDVLLGTLQKLTAVRVYDPEETSVPDMTDDQVTSVSIRNFTGRLAGDGKSLAVEEKPVTLRIYPPSDNSNLAELVKATVSDRKAVFELAQTTGSNKEVPGVRNIPLDLNLLRSKQLTDIGDYKITGLSIRRSLQDYPTIVRFVQGDEKTGQQPTWMYTAEGSRYQEVNPDHLVSLLKTVKTGNVAGFASDKATDLAVYGLDNPLLTLTMSLLPKPNEEPRPPVTVFFSKGTDGSWYARQSGKPTVVMLDNEYMKNFTANALAWKKKSLLSFNRYNLKEMHLERIGSGGALVLKFDRLDDSWTASKDGRDETLNINPNRANRYLDELEKMEVVSWLPYTNPEAREALKKPVFRLKLVIQVYKDASRQEHREITGKDGITFSAEPEMEEKTISMEIAPAGEAGFSRFYYGKINTTPYYFILNMDSVRLLGASLAEDN</sequence>
<name>A0ABM7ZCL7_9BACT</name>
<evidence type="ECO:0000313" key="2">
    <source>
        <dbReference type="EMBL" id="BDL42431.1"/>
    </source>
</evidence>
<dbReference type="RefSeq" id="WP_215435743.1">
    <property type="nucleotide sequence ID" value="NZ_AP025943.1"/>
</dbReference>
<reference evidence="2" key="1">
    <citation type="submission" date="2022-06" db="EMBL/GenBank/DDBJ databases">
        <title>Akkermansia biwalacus sp. nov., an anaerobic mucin-degrading bacterium isolated from human intestine.</title>
        <authorList>
            <person name="Kobayashi Y."/>
            <person name="Inoue S."/>
            <person name="Kawahara T."/>
            <person name="Kohda N."/>
        </authorList>
    </citation>
    <scope>NUCLEOTIDE SEQUENCE</scope>
    <source>
        <strain evidence="2">WON2089</strain>
    </source>
</reference>
<dbReference type="Pfam" id="PF14238">
    <property type="entry name" value="DUF4340"/>
    <property type="match status" value="1"/>
</dbReference>
<dbReference type="Proteomes" id="UP001062263">
    <property type="component" value="Chromosome"/>
</dbReference>
<accession>A0ABM7ZCL7</accession>
<organism evidence="2 3">
    <name type="scientific">Akkermansia biwaensis</name>
    <dbReference type="NCBI Taxonomy" id="2946555"/>
    <lineage>
        <taxon>Bacteria</taxon>
        <taxon>Pseudomonadati</taxon>
        <taxon>Verrucomicrobiota</taxon>
        <taxon>Verrucomicrobiia</taxon>
        <taxon>Verrucomicrobiales</taxon>
        <taxon>Akkermansiaceae</taxon>
        <taxon>Akkermansia</taxon>
    </lineage>
</organism>
<proteinExistence type="predicted"/>
<evidence type="ECO:0000259" key="1">
    <source>
        <dbReference type="Pfam" id="PF14238"/>
    </source>
</evidence>
<feature type="domain" description="DUF4340" evidence="1">
    <location>
        <begin position="419"/>
        <end position="599"/>
    </location>
</feature>
<keyword evidence="3" id="KW-1185">Reference proteome</keyword>